<reference evidence="1 2" key="1">
    <citation type="submission" date="2016-02" db="EMBL/GenBank/DDBJ databases">
        <title>Genome sequence of a new Betabaculovirus TnGV isolated from the cabagge looper Trichoplusia ni (Lepidoptera: Noctuidae).</title>
        <authorList>
            <person name="Del Rincon-Castro M.C."/>
            <person name="Bivian-Hernandez Mdl.A."/>
            <person name="Lopez-Tlacomulco J.J."/>
            <person name="Ibarra J.E."/>
        </authorList>
    </citation>
    <scope>NUCLEOTIDE SEQUENCE [LARGE SCALE GENOMIC DNA]</scope>
    <source>
        <strain evidence="1">LBIV-12</strain>
    </source>
</reference>
<dbReference type="Proteomes" id="UP000232707">
    <property type="component" value="Segment"/>
</dbReference>
<dbReference type="EMBL" id="KU752557">
    <property type="protein sequence ID" value="AOW41458.1"/>
    <property type="molecule type" value="Genomic_DNA"/>
</dbReference>
<dbReference type="GeneID" id="37616995"/>
<dbReference type="KEGG" id="vg:37616995"/>
<accession>A0A1D8QLH2</accession>
<organism evidence="1 2">
    <name type="scientific">Trichoplusia ni granulovirus LBIV-12</name>
    <dbReference type="NCBI Taxonomy" id="1916701"/>
    <lineage>
        <taxon>Viruses</taxon>
        <taxon>Viruses incertae sedis</taxon>
        <taxon>Naldaviricetes</taxon>
        <taxon>Lefavirales</taxon>
        <taxon>Baculoviridae</taxon>
        <taxon>Betabaculovirus</taxon>
        <taxon>Betabaculovirus trini</taxon>
    </lineage>
</organism>
<evidence type="ECO:0000313" key="1">
    <source>
        <dbReference type="EMBL" id="AOW41458.1"/>
    </source>
</evidence>
<evidence type="ECO:0000313" key="2">
    <source>
        <dbReference type="Proteomes" id="UP000232707"/>
    </source>
</evidence>
<protein>
    <submittedName>
        <fullName evidence="1">Uncharacterized protein</fullName>
    </submittedName>
</protein>
<keyword evidence="2" id="KW-1185">Reference proteome</keyword>
<sequence>MSLQIFKDILKKVPGLQASVIANSLKTNMNFMLAEHVKDKEFDVDEPTMFDKFVLICSRDSINLDELYKRVKNDLDLTKNQFLYLYKRMKDDVHFKSIVERLQLVLNTTDHASVPSRMRKLINDNDYMYVARFLEQECNNAAKFL</sequence>
<dbReference type="RefSeq" id="YP_009506190.1">
    <property type="nucleotide sequence ID" value="NC_038375.1"/>
</dbReference>
<name>A0A1D8QLH2_GVTN</name>
<proteinExistence type="predicted"/>